<accession>I7DAH2</accession>
<evidence type="ECO:0000313" key="12">
    <source>
        <dbReference type="EMBL" id="AFO66528.1"/>
    </source>
</evidence>
<dbReference type="Pfam" id="PF01253">
    <property type="entry name" value="SUI1"/>
    <property type="match status" value="1"/>
</dbReference>
<evidence type="ECO:0000256" key="1">
    <source>
        <dbReference type="ARBA" id="ARBA00004123"/>
    </source>
</evidence>
<dbReference type="GO" id="GO:0003743">
    <property type="term" value="F:translation initiation factor activity"/>
    <property type="evidence" value="ECO:0007669"/>
    <property type="project" value="UniProtKB-KW"/>
</dbReference>
<keyword evidence="12" id="KW-0396">Initiation factor</keyword>
<keyword evidence="12" id="KW-0648">Protein biosynthesis</keyword>
<dbReference type="FunFam" id="2.40.330.10:FF:000009">
    <property type="entry name" value="Transcriptional factor B3 family protein"/>
    <property type="match status" value="1"/>
</dbReference>
<evidence type="ECO:0000256" key="4">
    <source>
        <dbReference type="ARBA" id="ARBA00023015"/>
    </source>
</evidence>
<feature type="domain" description="TF-B3" evidence="11">
    <location>
        <begin position="390"/>
        <end position="488"/>
    </location>
</feature>
<name>I7DAH2_BRANA</name>
<protein>
    <submittedName>
        <fullName evidence="12">Putative eukaryotic translation initiation factor SUI1 family protein</fullName>
    </submittedName>
</protein>
<feature type="compositionally biased region" description="Basic and acidic residues" evidence="8">
    <location>
        <begin position="257"/>
        <end position="267"/>
    </location>
</feature>
<evidence type="ECO:0000256" key="8">
    <source>
        <dbReference type="SAM" id="MobiDB-lite"/>
    </source>
</evidence>
<dbReference type="SUPFAM" id="SSF101936">
    <property type="entry name" value="DNA-binding pseudobarrel domain"/>
    <property type="match status" value="2"/>
</dbReference>
<dbReference type="Gene3D" id="2.40.330.10">
    <property type="entry name" value="DNA-binding pseudobarrel domain"/>
    <property type="match status" value="2"/>
</dbReference>
<keyword evidence="3" id="KW-0677">Repeat</keyword>
<organism evidence="12">
    <name type="scientific">Brassica napus</name>
    <name type="common">Rape</name>
    <dbReference type="NCBI Taxonomy" id="3708"/>
    <lineage>
        <taxon>Eukaryota</taxon>
        <taxon>Viridiplantae</taxon>
        <taxon>Streptophyta</taxon>
        <taxon>Embryophyta</taxon>
        <taxon>Tracheophyta</taxon>
        <taxon>Spermatophyta</taxon>
        <taxon>Magnoliopsida</taxon>
        <taxon>eudicotyledons</taxon>
        <taxon>Gunneridae</taxon>
        <taxon>Pentapetalae</taxon>
        <taxon>rosids</taxon>
        <taxon>malvids</taxon>
        <taxon>Brassicales</taxon>
        <taxon>Brassicaceae</taxon>
        <taxon>Brassiceae</taxon>
        <taxon>Brassica</taxon>
    </lineage>
</organism>
<keyword evidence="5" id="KW-0238">DNA-binding</keyword>
<comment type="subcellular location">
    <subcellularLocation>
        <location evidence="1">Nucleus</location>
    </subcellularLocation>
</comment>
<dbReference type="SMART" id="SM01019">
    <property type="entry name" value="B3"/>
    <property type="match status" value="2"/>
</dbReference>
<dbReference type="GO" id="GO:0003677">
    <property type="term" value="F:DNA binding"/>
    <property type="evidence" value="ECO:0007669"/>
    <property type="project" value="UniProtKB-KW"/>
</dbReference>
<keyword evidence="9" id="KW-0472">Membrane</keyword>
<feature type="transmembrane region" description="Helical" evidence="9">
    <location>
        <begin position="81"/>
        <end position="105"/>
    </location>
</feature>
<evidence type="ECO:0000259" key="10">
    <source>
        <dbReference type="PROSITE" id="PS50296"/>
    </source>
</evidence>
<evidence type="ECO:0000256" key="3">
    <source>
        <dbReference type="ARBA" id="ARBA00022737"/>
    </source>
</evidence>
<dbReference type="GO" id="GO:0005634">
    <property type="term" value="C:nucleus"/>
    <property type="evidence" value="ECO:0007669"/>
    <property type="project" value="UniProtKB-SubCell"/>
</dbReference>
<feature type="domain" description="SUI1" evidence="10">
    <location>
        <begin position="613"/>
        <end position="684"/>
    </location>
</feature>
<keyword evidence="9" id="KW-0812">Transmembrane</keyword>
<dbReference type="InterPro" id="IPR039218">
    <property type="entry name" value="REM_fam"/>
</dbReference>
<dbReference type="InterPro" id="IPR015300">
    <property type="entry name" value="DNA-bd_pseudobarrel_sf"/>
</dbReference>
<dbReference type="InterPro" id="IPR048517">
    <property type="entry name" value="DENR_N"/>
</dbReference>
<dbReference type="CDD" id="cd10017">
    <property type="entry name" value="B3_DNA"/>
    <property type="match status" value="2"/>
</dbReference>
<proteinExistence type="inferred from homology"/>
<dbReference type="Gene3D" id="3.30.780.10">
    <property type="entry name" value="SUI1-like domain"/>
    <property type="match status" value="1"/>
</dbReference>
<dbReference type="InterPro" id="IPR001950">
    <property type="entry name" value="SUI1"/>
</dbReference>
<keyword evidence="6" id="KW-0804">Transcription</keyword>
<dbReference type="PROSITE" id="PS50296">
    <property type="entry name" value="SUI1"/>
    <property type="match status" value="1"/>
</dbReference>
<dbReference type="Pfam" id="PF21023">
    <property type="entry name" value="DENR_N"/>
    <property type="match status" value="1"/>
</dbReference>
<dbReference type="PANTHER" id="PTHR31674">
    <property type="entry name" value="B3 DOMAIN-CONTAINING PROTEIN REM-LIKE 3-RELATED"/>
    <property type="match status" value="1"/>
</dbReference>
<reference evidence="12" key="1">
    <citation type="submission" date="2012-04" db="EMBL/GenBank/DDBJ databases">
        <title>Identification and Characterization of BLMR1 Conferring Resistance to Leptosphaeria maculans in Brassica napus L.</title>
        <authorList>
            <person name="Li G.Y."/>
            <person name="Long Y.M."/>
        </authorList>
    </citation>
    <scope>NUCLEOTIDE SEQUENCE</scope>
</reference>
<dbReference type="AlphaFoldDB" id="I7DAH2"/>
<dbReference type="NCBIfam" id="TIGR01159">
    <property type="entry name" value="DRP1"/>
    <property type="match status" value="1"/>
</dbReference>
<dbReference type="EMBL" id="JQ979417">
    <property type="protein sequence ID" value="AFO66528.1"/>
    <property type="molecule type" value="Genomic_DNA"/>
</dbReference>
<evidence type="ECO:0000256" key="2">
    <source>
        <dbReference type="ARBA" id="ARBA00007514"/>
    </source>
</evidence>
<dbReference type="InterPro" id="IPR005873">
    <property type="entry name" value="DENR_eukaryotes"/>
</dbReference>
<dbReference type="InterPro" id="IPR046447">
    <property type="entry name" value="DENR_C"/>
</dbReference>
<evidence type="ECO:0000256" key="9">
    <source>
        <dbReference type="SAM" id="Phobius"/>
    </source>
</evidence>
<dbReference type="SUPFAM" id="SSF55159">
    <property type="entry name" value="eIF1-like"/>
    <property type="match status" value="1"/>
</dbReference>
<evidence type="ECO:0000256" key="7">
    <source>
        <dbReference type="ARBA" id="ARBA00023242"/>
    </source>
</evidence>
<keyword evidence="7" id="KW-0539">Nucleus</keyword>
<keyword evidence="9" id="KW-1133">Transmembrane helix</keyword>
<dbReference type="InterPro" id="IPR036877">
    <property type="entry name" value="SUI1_dom_sf"/>
</dbReference>
<feature type="region of interest" description="Disordered" evidence="8">
    <location>
        <begin position="1"/>
        <end position="43"/>
    </location>
</feature>
<dbReference type="InterPro" id="IPR003340">
    <property type="entry name" value="B3_DNA-bd"/>
</dbReference>
<keyword evidence="4" id="KW-0805">Transcription regulation</keyword>
<feature type="domain" description="TF-B3" evidence="11">
    <location>
        <begin position="286"/>
        <end position="361"/>
    </location>
</feature>
<dbReference type="CDD" id="cd11607">
    <property type="entry name" value="DENR_C"/>
    <property type="match status" value="1"/>
</dbReference>
<comment type="similarity">
    <text evidence="2">Belongs to the DENR family.</text>
</comment>
<feature type="region of interest" description="Disordered" evidence="8">
    <location>
        <begin position="255"/>
        <end position="278"/>
    </location>
</feature>
<dbReference type="PANTHER" id="PTHR31674:SF31">
    <property type="entry name" value="TF-B3 DOMAIN-CONTAINING PROTEIN"/>
    <property type="match status" value="1"/>
</dbReference>
<dbReference type="PROSITE" id="PS50863">
    <property type="entry name" value="B3"/>
    <property type="match status" value="2"/>
</dbReference>
<dbReference type="Pfam" id="PF02362">
    <property type="entry name" value="B3"/>
    <property type="match status" value="2"/>
</dbReference>
<dbReference type="ExpressionAtlas" id="I7DAH2">
    <property type="expression patterns" value="baseline and differential"/>
</dbReference>
<sequence length="704" mass="78596">MTDQVFPASKPPTATNGVPPGANSAPPPPAPTTVNGNGMSNQKPQVYIPANRPVYRPQPYSRHHHHQSRPSCRRVCCCCCFWSILIFLLLALMAAIAATAVYVIYHPRPPSFSVPSLRISRVNLTTASDTSVSHLSSFFNFTLLSENPNQHLTFSYHPFAVTVKSVKSGETLANGTVPGFFSDNKNKTTFRGVIATSTSARELDPEEARHLKSDLTRARVGLEIEMRTKVKMQMGKVKSEGVEIKVTCRGYEGTVPRGEKKKSELSTKGDFSPSSIPLHRRSSKTIPLSFFSHHIQGKTNGKKWKLRSDASDQTWEVIQEGRRLTGGWKDFTTAHDLQIGDVLVFKHEGDMVFHVTPFGPSCCEIQYTHPHSIKEEADVDDTHSFSFDYCFLAEVTASNINEDKLYLPVEATTCTALNKQCKEIIFVNKEGNSWTGSLRYSKADDMYYIRKGWRKFCEENRCTIGDLFVFNVVGDGNTTPLMCVCPERKECSELLIKHLSRMNAEYCEFGPDFGRCKPWLVENAPDLYPDLLKEANEKAADNVSDKLQSVGISSGGADGAPSSSQSGIYPFGPCMRHFYLQIAVTHIFYWTSKKEEAKRLPGGKLKKKDRQEVIIEKVVRNKRKSITIVKGLELFGIKLSDASKKLGKKFATGASVVKGPTEKEQIDVQGDIIYDIVEFITDTWPDVPERSIFFIEDGKKVQAG</sequence>
<evidence type="ECO:0000256" key="5">
    <source>
        <dbReference type="ARBA" id="ARBA00023125"/>
    </source>
</evidence>
<evidence type="ECO:0000259" key="11">
    <source>
        <dbReference type="PROSITE" id="PS50863"/>
    </source>
</evidence>
<evidence type="ECO:0000256" key="6">
    <source>
        <dbReference type="ARBA" id="ARBA00023163"/>
    </source>
</evidence>